<protein>
    <recommendedName>
        <fullName evidence="4">Probable quinone oxidoreductase</fullName>
    </recommendedName>
    <alternativeName>
        <fullName evidence="3">NADPH:quinone reductase</fullName>
    </alternativeName>
</protein>
<evidence type="ECO:0000256" key="2">
    <source>
        <dbReference type="ARBA" id="ARBA00023002"/>
    </source>
</evidence>
<name>A0A4C2EBL5_9SACH</name>
<dbReference type="InterPro" id="IPR047618">
    <property type="entry name" value="QOR-like"/>
</dbReference>
<dbReference type="GO" id="GO:0035925">
    <property type="term" value="F:mRNA 3'-UTR AU-rich region binding"/>
    <property type="evidence" value="ECO:0007669"/>
    <property type="project" value="TreeGrafter"/>
</dbReference>
<dbReference type="PANTHER" id="PTHR48106:SF13">
    <property type="entry name" value="QUINONE OXIDOREDUCTASE-RELATED"/>
    <property type="match status" value="1"/>
</dbReference>
<sequence>MLKSSISAAFTRRTAMATAAIPKTQKVILINETGSYDVLKYQDYPVPSITDSEFLVKNRYSGINFIESYFRKGIYPSEKPSILGREGSGIVVAKGKSVKNFELGDKVAYASGAAFAQYTKVDDNGKVVKLPKDADDETLKLYAAGLLQALTALTFIDEAYNVKEGDFILNYAAAGGVGLILDQLLSKRGAHTIAVVSTEEKLELAKKHGAEYGIVSTKEDIVAKVKEITNNEGVDAAFDSVGKDTFETTIASLKRKGTFVSYGNASGPVSPFSLKKLTGNIKILRPSLFFYISTDEEWQHYSKEFVSLLNSGEIKINIGHVFPLSEYPKATQLLEERKTTGKLVLEVPQ</sequence>
<evidence type="ECO:0000313" key="7">
    <source>
        <dbReference type="Proteomes" id="UP000301737"/>
    </source>
</evidence>
<dbReference type="Pfam" id="PF08240">
    <property type="entry name" value="ADH_N"/>
    <property type="match status" value="1"/>
</dbReference>
<keyword evidence="1" id="KW-0521">NADP</keyword>
<dbReference type="InterPro" id="IPR020843">
    <property type="entry name" value="ER"/>
</dbReference>
<organism evidence="6 7">
    <name type="scientific">Zygosaccharomyces mellis</name>
    <dbReference type="NCBI Taxonomy" id="42258"/>
    <lineage>
        <taxon>Eukaryota</taxon>
        <taxon>Fungi</taxon>
        <taxon>Dikarya</taxon>
        <taxon>Ascomycota</taxon>
        <taxon>Saccharomycotina</taxon>
        <taxon>Saccharomycetes</taxon>
        <taxon>Saccharomycetales</taxon>
        <taxon>Saccharomycetaceae</taxon>
        <taxon>Zygosaccharomyces</taxon>
    </lineage>
</organism>
<dbReference type="InterPro" id="IPR013154">
    <property type="entry name" value="ADH-like_N"/>
</dbReference>
<keyword evidence="7" id="KW-1185">Reference proteome</keyword>
<dbReference type="AlphaFoldDB" id="A0A4C2EBL5"/>
<dbReference type="SUPFAM" id="SSF51735">
    <property type="entry name" value="NAD(P)-binding Rossmann-fold domains"/>
    <property type="match status" value="1"/>
</dbReference>
<dbReference type="GO" id="GO:0003960">
    <property type="term" value="F:quinone reductase (NADPH) activity"/>
    <property type="evidence" value="ECO:0007669"/>
    <property type="project" value="InterPro"/>
</dbReference>
<evidence type="ECO:0000256" key="1">
    <source>
        <dbReference type="ARBA" id="ARBA00022857"/>
    </source>
</evidence>
<dbReference type="CDD" id="cd05286">
    <property type="entry name" value="QOR2"/>
    <property type="match status" value="1"/>
</dbReference>
<dbReference type="InterPro" id="IPR011032">
    <property type="entry name" value="GroES-like_sf"/>
</dbReference>
<dbReference type="Proteomes" id="UP000301737">
    <property type="component" value="Unassembled WGS sequence"/>
</dbReference>
<keyword evidence="2" id="KW-0560">Oxidoreductase</keyword>
<dbReference type="Gene3D" id="3.40.50.720">
    <property type="entry name" value="NAD(P)-binding Rossmann-like Domain"/>
    <property type="match status" value="1"/>
</dbReference>
<evidence type="ECO:0000259" key="5">
    <source>
        <dbReference type="SMART" id="SM00829"/>
    </source>
</evidence>
<dbReference type="EMBL" id="BIMX01000012">
    <property type="protein sequence ID" value="GCE99702.1"/>
    <property type="molecule type" value="Genomic_DNA"/>
</dbReference>
<dbReference type="FunFam" id="3.40.50.720:FF:000053">
    <property type="entry name" value="Quinone oxidoreductase 1"/>
    <property type="match status" value="1"/>
</dbReference>
<accession>A0A4C2EBL5</accession>
<dbReference type="Pfam" id="PF00107">
    <property type="entry name" value="ADH_zinc_N"/>
    <property type="match status" value="1"/>
</dbReference>
<proteinExistence type="predicted"/>
<dbReference type="PANTHER" id="PTHR48106">
    <property type="entry name" value="QUINONE OXIDOREDUCTASE PIG3-RELATED"/>
    <property type="match status" value="1"/>
</dbReference>
<comment type="caution">
    <text evidence="6">The sequence shown here is derived from an EMBL/GenBank/DDBJ whole genome shotgun (WGS) entry which is preliminary data.</text>
</comment>
<dbReference type="GO" id="GO:0008270">
    <property type="term" value="F:zinc ion binding"/>
    <property type="evidence" value="ECO:0007669"/>
    <property type="project" value="InterPro"/>
</dbReference>
<dbReference type="InterPro" id="IPR013149">
    <property type="entry name" value="ADH-like_C"/>
</dbReference>
<dbReference type="GO" id="GO:0070402">
    <property type="term" value="F:NADPH binding"/>
    <property type="evidence" value="ECO:0007669"/>
    <property type="project" value="TreeGrafter"/>
</dbReference>
<gene>
    <name evidence="6" type="primary">ZTA1</name>
    <name evidence="6" type="ORF">ZYGM_002431</name>
</gene>
<dbReference type="SUPFAM" id="SSF50129">
    <property type="entry name" value="GroES-like"/>
    <property type="match status" value="1"/>
</dbReference>
<evidence type="ECO:0000256" key="4">
    <source>
        <dbReference type="ARBA" id="ARBA00070796"/>
    </source>
</evidence>
<dbReference type="GO" id="GO:0005829">
    <property type="term" value="C:cytosol"/>
    <property type="evidence" value="ECO:0007669"/>
    <property type="project" value="TreeGrafter"/>
</dbReference>
<evidence type="ECO:0000256" key="3">
    <source>
        <dbReference type="ARBA" id="ARBA00043088"/>
    </source>
</evidence>
<feature type="domain" description="Enoyl reductase (ER)" evidence="5">
    <location>
        <begin position="34"/>
        <end position="345"/>
    </location>
</feature>
<dbReference type="InterPro" id="IPR036291">
    <property type="entry name" value="NAD(P)-bd_dom_sf"/>
</dbReference>
<dbReference type="PROSITE" id="PS01162">
    <property type="entry name" value="QOR_ZETA_CRYSTAL"/>
    <property type="match status" value="1"/>
</dbReference>
<reference evidence="6 7" key="1">
    <citation type="submission" date="2019-01" db="EMBL/GenBank/DDBJ databases">
        <title>Draft Genome Sequencing of Zygosaccharomyces mellis Ca-7.</title>
        <authorList>
            <person name="Shiwa Y."/>
            <person name="Kanesaki Y."/>
            <person name="Ishige T."/>
            <person name="Mura K."/>
            <person name="Hori T."/>
            <person name="Tamura T."/>
        </authorList>
    </citation>
    <scope>NUCLEOTIDE SEQUENCE [LARGE SCALE GENOMIC DNA]</scope>
    <source>
        <strain evidence="6 7">Ca-7</strain>
    </source>
</reference>
<dbReference type="OrthoDB" id="48317at2759"/>
<dbReference type="Gene3D" id="3.90.180.10">
    <property type="entry name" value="Medium-chain alcohol dehydrogenases, catalytic domain"/>
    <property type="match status" value="1"/>
</dbReference>
<dbReference type="InterPro" id="IPR002364">
    <property type="entry name" value="Quin_OxRdtase/zeta-crystal_CS"/>
</dbReference>
<evidence type="ECO:0000313" key="6">
    <source>
        <dbReference type="EMBL" id="GCE99702.1"/>
    </source>
</evidence>
<dbReference type="SMART" id="SM00829">
    <property type="entry name" value="PKS_ER"/>
    <property type="match status" value="1"/>
</dbReference>